<feature type="transmembrane region" description="Helical" evidence="6">
    <location>
        <begin position="6"/>
        <end position="27"/>
    </location>
</feature>
<protein>
    <submittedName>
        <fullName evidence="7">Sodium:phosphate symporter</fullName>
    </submittedName>
</protein>
<dbReference type="PANTHER" id="PTHR10010:SF46">
    <property type="entry name" value="SODIUM-DEPENDENT PHOSPHATE TRANSPORT PROTEIN 2B"/>
    <property type="match status" value="1"/>
</dbReference>
<evidence type="ECO:0000256" key="3">
    <source>
        <dbReference type="ARBA" id="ARBA00022692"/>
    </source>
</evidence>
<reference evidence="7 8" key="1">
    <citation type="submission" date="2017-07" db="EMBL/GenBank/DDBJ databases">
        <title>Paenibacillus herberti R33 genome sequencing and assembly.</title>
        <authorList>
            <person name="Su W."/>
        </authorList>
    </citation>
    <scope>NUCLEOTIDE SEQUENCE [LARGE SCALE GENOMIC DNA]</scope>
    <source>
        <strain evidence="7 8">R33</strain>
    </source>
</reference>
<dbReference type="NCBIfam" id="NF037997">
    <property type="entry name" value="Na_Pi_symport"/>
    <property type="match status" value="1"/>
</dbReference>
<feature type="transmembrane region" description="Helical" evidence="6">
    <location>
        <begin position="109"/>
        <end position="128"/>
    </location>
</feature>
<keyword evidence="5 6" id="KW-0472">Membrane</keyword>
<evidence type="ECO:0000256" key="2">
    <source>
        <dbReference type="ARBA" id="ARBA00022475"/>
    </source>
</evidence>
<dbReference type="RefSeq" id="WP_089522694.1">
    <property type="nucleotide sequence ID" value="NZ_NMUQ01000001.1"/>
</dbReference>
<feature type="transmembrane region" description="Helical" evidence="6">
    <location>
        <begin position="226"/>
        <end position="248"/>
    </location>
</feature>
<evidence type="ECO:0000313" key="7">
    <source>
        <dbReference type="EMBL" id="OXM15600.1"/>
    </source>
</evidence>
<evidence type="ECO:0000256" key="5">
    <source>
        <dbReference type="ARBA" id="ARBA00023136"/>
    </source>
</evidence>
<feature type="transmembrane region" description="Helical" evidence="6">
    <location>
        <begin position="148"/>
        <end position="168"/>
    </location>
</feature>
<evidence type="ECO:0000256" key="6">
    <source>
        <dbReference type="SAM" id="Phobius"/>
    </source>
</evidence>
<dbReference type="GO" id="GO:0005436">
    <property type="term" value="F:sodium:phosphate symporter activity"/>
    <property type="evidence" value="ECO:0007669"/>
    <property type="project" value="InterPro"/>
</dbReference>
<dbReference type="AlphaFoldDB" id="A0A229P078"/>
<evidence type="ECO:0000256" key="4">
    <source>
        <dbReference type="ARBA" id="ARBA00022989"/>
    </source>
</evidence>
<keyword evidence="4 6" id="KW-1133">Transmembrane helix</keyword>
<organism evidence="7 8">
    <name type="scientific">Paenibacillus herberti</name>
    <dbReference type="NCBI Taxonomy" id="1619309"/>
    <lineage>
        <taxon>Bacteria</taxon>
        <taxon>Bacillati</taxon>
        <taxon>Bacillota</taxon>
        <taxon>Bacilli</taxon>
        <taxon>Bacillales</taxon>
        <taxon>Paenibacillaceae</taxon>
        <taxon>Paenibacillus</taxon>
    </lineage>
</organism>
<keyword evidence="8" id="KW-1185">Reference proteome</keyword>
<proteinExistence type="predicted"/>
<dbReference type="GO" id="GO:0044341">
    <property type="term" value="P:sodium-dependent phosphate transport"/>
    <property type="evidence" value="ECO:0007669"/>
    <property type="project" value="InterPro"/>
</dbReference>
<dbReference type="EMBL" id="NMUQ01000001">
    <property type="protein sequence ID" value="OXM15600.1"/>
    <property type="molecule type" value="Genomic_DNA"/>
</dbReference>
<feature type="transmembrane region" description="Helical" evidence="6">
    <location>
        <begin position="255"/>
        <end position="274"/>
    </location>
</feature>
<dbReference type="PANTHER" id="PTHR10010">
    <property type="entry name" value="SOLUTE CARRIER FAMILY 34 SODIUM PHOSPHATE , MEMBER 2-RELATED"/>
    <property type="match status" value="1"/>
</dbReference>
<sequence>MLSSIVLPAVLGFAIFMLGMKLMENALHRSAGRYMSAAVERFTRTPLHGLATGAVISAVLQSSTAVTVIAIGMVNAGVMTFARTLGIVLGTNIGTCLTTELIGLEIERMAAPLLLTAFAGWLLTAVLGEMSPSGGQRHQRWLKPLRSASLILFGFALILAGIAVMKSIGAAVQESPFFSWFMERSGDSLLWGLLAGAILTAAVHSSAAVIGMAMSLAATGVLPPELGIAIIIGANVGTCVTAVLASIGGSRAGMGVAWFHVALNVGGAALFLPLTPQLAAAAAWFGGGAAAQLAHAQTLFNVICSLLVLPLCYLPTLRSRSAPSEDPAPKI</sequence>
<feature type="transmembrane region" description="Helical" evidence="6">
    <location>
        <begin position="294"/>
        <end position="314"/>
    </location>
</feature>
<dbReference type="GO" id="GO:0005886">
    <property type="term" value="C:plasma membrane"/>
    <property type="evidence" value="ECO:0007669"/>
    <property type="project" value="UniProtKB-SubCell"/>
</dbReference>
<dbReference type="Proteomes" id="UP000215145">
    <property type="component" value="Unassembled WGS sequence"/>
</dbReference>
<evidence type="ECO:0000313" key="8">
    <source>
        <dbReference type="Proteomes" id="UP000215145"/>
    </source>
</evidence>
<dbReference type="OrthoDB" id="9763003at2"/>
<dbReference type="InterPro" id="IPR003841">
    <property type="entry name" value="Na/Pi_transpt"/>
</dbReference>
<accession>A0A229P078</accession>
<comment type="caution">
    <text evidence="7">The sequence shown here is derived from an EMBL/GenBank/DDBJ whole genome shotgun (WGS) entry which is preliminary data.</text>
</comment>
<name>A0A229P078_9BACL</name>
<feature type="transmembrane region" description="Helical" evidence="6">
    <location>
        <begin position="47"/>
        <end position="74"/>
    </location>
</feature>
<feature type="transmembrane region" description="Helical" evidence="6">
    <location>
        <begin position="80"/>
        <end position="102"/>
    </location>
</feature>
<evidence type="ECO:0000256" key="1">
    <source>
        <dbReference type="ARBA" id="ARBA00004651"/>
    </source>
</evidence>
<keyword evidence="2" id="KW-1003">Cell membrane</keyword>
<gene>
    <name evidence="7" type="ORF">CGZ75_02370</name>
</gene>
<comment type="subcellular location">
    <subcellularLocation>
        <location evidence="1">Cell membrane</location>
        <topology evidence="1">Multi-pass membrane protein</topology>
    </subcellularLocation>
</comment>
<keyword evidence="3 6" id="KW-0812">Transmembrane</keyword>
<feature type="transmembrane region" description="Helical" evidence="6">
    <location>
        <begin position="189"/>
        <end position="214"/>
    </location>
</feature>
<dbReference type="Pfam" id="PF02690">
    <property type="entry name" value="Na_Pi_cotrans"/>
    <property type="match status" value="2"/>
</dbReference>